<evidence type="ECO:0000256" key="4">
    <source>
        <dbReference type="ARBA" id="ARBA00022692"/>
    </source>
</evidence>
<protein>
    <submittedName>
        <fullName evidence="9">TonB-linked outer membrane protein, SusC/RagA family</fullName>
    </submittedName>
</protein>
<keyword evidence="10" id="KW-1185">Reference proteome</keyword>
<keyword evidence="5 7" id="KW-0472">Membrane</keyword>
<keyword evidence="2 7" id="KW-0813">Transport</keyword>
<dbReference type="SUPFAM" id="SSF56935">
    <property type="entry name" value="Porins"/>
    <property type="match status" value="1"/>
</dbReference>
<keyword evidence="3 7" id="KW-1134">Transmembrane beta strand</keyword>
<feature type="domain" description="TonB-dependent receptor plug" evidence="8">
    <location>
        <begin position="123"/>
        <end position="232"/>
    </location>
</feature>
<evidence type="ECO:0000256" key="5">
    <source>
        <dbReference type="ARBA" id="ARBA00023136"/>
    </source>
</evidence>
<dbReference type="InterPro" id="IPR023996">
    <property type="entry name" value="TonB-dep_OMP_SusC/RagA"/>
</dbReference>
<gene>
    <name evidence="9" type="ORF">SAMN03080598_00445</name>
</gene>
<keyword evidence="6 7" id="KW-0998">Cell outer membrane</keyword>
<comment type="similarity">
    <text evidence="7">Belongs to the TonB-dependent receptor family.</text>
</comment>
<evidence type="ECO:0000259" key="8">
    <source>
        <dbReference type="Pfam" id="PF07715"/>
    </source>
</evidence>
<dbReference type="InterPro" id="IPR008969">
    <property type="entry name" value="CarboxyPept-like_regulatory"/>
</dbReference>
<organism evidence="9 10">
    <name type="scientific">Algoriphagus boritolerans DSM 17298 = JCM 18970</name>
    <dbReference type="NCBI Taxonomy" id="1120964"/>
    <lineage>
        <taxon>Bacteria</taxon>
        <taxon>Pseudomonadati</taxon>
        <taxon>Bacteroidota</taxon>
        <taxon>Cytophagia</taxon>
        <taxon>Cytophagales</taxon>
        <taxon>Cyclobacteriaceae</taxon>
        <taxon>Algoriphagus</taxon>
    </lineage>
</organism>
<evidence type="ECO:0000256" key="1">
    <source>
        <dbReference type="ARBA" id="ARBA00004571"/>
    </source>
</evidence>
<dbReference type="RefSeq" id="WP_235009766.1">
    <property type="nucleotide sequence ID" value="NZ_FNVR01000002.1"/>
</dbReference>
<evidence type="ECO:0000313" key="9">
    <source>
        <dbReference type="EMBL" id="SEF52535.1"/>
    </source>
</evidence>
<accession>A0A1H5SPT2</accession>
<keyword evidence="4 7" id="KW-0812">Transmembrane</keyword>
<dbReference type="SUPFAM" id="SSF49464">
    <property type="entry name" value="Carboxypeptidase regulatory domain-like"/>
    <property type="match status" value="1"/>
</dbReference>
<dbReference type="Pfam" id="PF07715">
    <property type="entry name" value="Plug"/>
    <property type="match status" value="1"/>
</dbReference>
<evidence type="ECO:0000256" key="7">
    <source>
        <dbReference type="PROSITE-ProRule" id="PRU01360"/>
    </source>
</evidence>
<dbReference type="NCBIfam" id="TIGR04056">
    <property type="entry name" value="OMP_RagA_SusC"/>
    <property type="match status" value="1"/>
</dbReference>
<evidence type="ECO:0000256" key="6">
    <source>
        <dbReference type="ARBA" id="ARBA00023237"/>
    </source>
</evidence>
<dbReference type="Gene3D" id="2.170.130.10">
    <property type="entry name" value="TonB-dependent receptor, plug domain"/>
    <property type="match status" value="1"/>
</dbReference>
<dbReference type="NCBIfam" id="TIGR04057">
    <property type="entry name" value="SusC_RagA_signa"/>
    <property type="match status" value="1"/>
</dbReference>
<dbReference type="STRING" id="1120964.GCA_001313265_00858"/>
<dbReference type="InterPro" id="IPR023997">
    <property type="entry name" value="TonB-dep_OMP_SusC/RagA_CS"/>
</dbReference>
<comment type="subcellular location">
    <subcellularLocation>
        <location evidence="1 7">Cell outer membrane</location>
        <topology evidence="1 7">Multi-pass membrane protein</topology>
    </subcellularLocation>
</comment>
<dbReference type="EMBL" id="FNVR01000002">
    <property type="protein sequence ID" value="SEF52535.1"/>
    <property type="molecule type" value="Genomic_DNA"/>
</dbReference>
<name>A0A1H5SPT2_9BACT</name>
<dbReference type="Pfam" id="PF13715">
    <property type="entry name" value="CarbopepD_reg_2"/>
    <property type="match status" value="1"/>
</dbReference>
<dbReference type="AlphaFoldDB" id="A0A1H5SPT2"/>
<proteinExistence type="inferred from homology"/>
<dbReference type="InterPro" id="IPR036942">
    <property type="entry name" value="Beta-barrel_TonB_sf"/>
</dbReference>
<dbReference type="Gene3D" id="2.60.40.1120">
    <property type="entry name" value="Carboxypeptidase-like, regulatory domain"/>
    <property type="match status" value="1"/>
</dbReference>
<dbReference type="Gene3D" id="2.40.170.20">
    <property type="entry name" value="TonB-dependent receptor, beta-barrel domain"/>
    <property type="match status" value="1"/>
</dbReference>
<evidence type="ECO:0000256" key="3">
    <source>
        <dbReference type="ARBA" id="ARBA00022452"/>
    </source>
</evidence>
<dbReference type="InterPro" id="IPR037066">
    <property type="entry name" value="Plug_dom_sf"/>
</dbReference>
<sequence>MKQYLKFLSRIGLLLLLGVFYQSDLIAQTRITVQGIVRDGKAAEGMPGVNVIEKGTSNGVITGMDGSFALTVSSENSTLIFSFIGYNKREILVGNQTQIEVSLEEETSELGEVVVVGYGVQQKANLTGAVSTVGKELLENRPVASVANALQGTTPGLNVTRGTGQPGSEGINIQIRGATSANGNVEPLLMVDGVPAPLFTLQTINPNDIESVTVLKDAAAAAIYGAQASGGVILVTTKAGKDGKTVFEYSNLIGTQWALNVPQRMSLLEEAEFANLARANRGLGPEYNEGALQNIRDGIEFVEDPTNPNRWITFNQQSIRNQILRNNSPMQTHNFSARGGNEKTSFLVSLGYYEKAGVFKVGPDKFDRYNVRVNLGTQLTKHIRLDSRIAYSSHNTKAPSAEVSGYGLLTQVYQARTRFPIFMPDGRLFGGAGTSGNNTYATLTQGGYENTGRDDFDGVFTATAKDFVKGLQVRAIYGQQYRVTASNRFARTVNLWNKGGDVPAFILNNPNVYEVTNQSLLNTSFQFLVDYNLEINSKNIVTILGGYQYEDYRFTSQFSQARNLISNDTPSLNLGDENSRITNETINTYANQSFFARLNYSYDGKYLLEATVRSDESSRLAPGMRKQTFPSASIGWNVHREGFLQNNLGFLSELKLRASWGKLGSALGIGLYDYLGLLSRGSNLILGGPEQRATYFWQNVVPSSTLSWENIETSNFGTDLGFFDNKLQATFDYYIKHNRNMLTPLQLPGTFGVGTPRVNEGVLKSWGWELELKYRNKIGNNFNYNVGLNLSDNQNKLMEFAGRNVIGLGFQNIVEGYPLGTIWGYKTAPGYFNTIEDVQNSPFQDNNTGVGDLKYVNQNGDDRITPGRGTTEDPGDLVFLGTNQERLLFGINLSANFKNLDFAVFLQGVGKKSFLPQRDMLAPMMQAWFMPMAHHRDFYTSENPNAAFPRPFLNGFHNYLPSDRWVLDGSYIRLKNIQLGYSFSTELLKKAKISRARVYVSGEDIWTKSNMGPFNGVFNPENNVGVRADYPFFGTISGGINLTF</sequence>
<dbReference type="PROSITE" id="PS52016">
    <property type="entry name" value="TONB_DEPENDENT_REC_3"/>
    <property type="match status" value="1"/>
</dbReference>
<dbReference type="Proteomes" id="UP000236736">
    <property type="component" value="Unassembled WGS sequence"/>
</dbReference>
<dbReference type="InterPro" id="IPR039426">
    <property type="entry name" value="TonB-dep_rcpt-like"/>
</dbReference>
<dbReference type="GO" id="GO:0009279">
    <property type="term" value="C:cell outer membrane"/>
    <property type="evidence" value="ECO:0007669"/>
    <property type="project" value="UniProtKB-SubCell"/>
</dbReference>
<dbReference type="InterPro" id="IPR012910">
    <property type="entry name" value="Plug_dom"/>
</dbReference>
<evidence type="ECO:0000313" key="10">
    <source>
        <dbReference type="Proteomes" id="UP000236736"/>
    </source>
</evidence>
<reference evidence="10" key="1">
    <citation type="submission" date="2016-10" db="EMBL/GenBank/DDBJ databases">
        <authorList>
            <person name="Varghese N."/>
            <person name="Submissions S."/>
        </authorList>
    </citation>
    <scope>NUCLEOTIDE SEQUENCE [LARGE SCALE GENOMIC DNA]</scope>
    <source>
        <strain evidence="10">DSM 17298</strain>
    </source>
</reference>
<evidence type="ECO:0000256" key="2">
    <source>
        <dbReference type="ARBA" id="ARBA00022448"/>
    </source>
</evidence>